<comment type="similarity">
    <text evidence="2">Belongs to the complex I NDUFA11 subunit family.</text>
</comment>
<evidence type="ECO:0000256" key="6">
    <source>
        <dbReference type="ARBA" id="ARBA00022989"/>
    </source>
</evidence>
<dbReference type="InterPro" id="IPR039205">
    <property type="entry name" value="NDUFA11"/>
</dbReference>
<keyword evidence="4 11" id="KW-0812">Transmembrane</keyword>
<dbReference type="GO" id="GO:0045271">
    <property type="term" value="C:respiratory chain complex I"/>
    <property type="evidence" value="ECO:0007669"/>
    <property type="project" value="InterPro"/>
</dbReference>
<evidence type="ECO:0000256" key="4">
    <source>
        <dbReference type="ARBA" id="ARBA00022692"/>
    </source>
</evidence>
<evidence type="ECO:0000256" key="11">
    <source>
        <dbReference type="SAM" id="Phobius"/>
    </source>
</evidence>
<evidence type="ECO:0000256" key="5">
    <source>
        <dbReference type="ARBA" id="ARBA00022792"/>
    </source>
</evidence>
<keyword evidence="8 11" id="KW-0472">Membrane</keyword>
<evidence type="ECO:0000256" key="2">
    <source>
        <dbReference type="ARBA" id="ARBA00008699"/>
    </source>
</evidence>
<feature type="transmembrane region" description="Helical" evidence="11">
    <location>
        <begin position="53"/>
        <end position="76"/>
    </location>
</feature>
<evidence type="ECO:0000256" key="7">
    <source>
        <dbReference type="ARBA" id="ARBA00023128"/>
    </source>
</evidence>
<name>A0A8K0KP15_LADFU</name>
<evidence type="ECO:0000256" key="9">
    <source>
        <dbReference type="ARBA" id="ARBA00030608"/>
    </source>
</evidence>
<keyword evidence="6 11" id="KW-1133">Transmembrane helix</keyword>
<reference evidence="12" key="2">
    <citation type="submission" date="2017-10" db="EMBL/GenBank/DDBJ databases">
        <title>Ladona fulva Genome sequencing and assembly.</title>
        <authorList>
            <person name="Murali S."/>
            <person name="Richards S."/>
            <person name="Bandaranaike D."/>
            <person name="Bellair M."/>
            <person name="Blankenburg K."/>
            <person name="Chao H."/>
            <person name="Dinh H."/>
            <person name="Doddapaneni H."/>
            <person name="Dugan-Rocha S."/>
            <person name="Elkadiri S."/>
            <person name="Gnanaolivu R."/>
            <person name="Hernandez B."/>
            <person name="Skinner E."/>
            <person name="Javaid M."/>
            <person name="Lee S."/>
            <person name="Li M."/>
            <person name="Ming W."/>
            <person name="Munidasa M."/>
            <person name="Muniz J."/>
            <person name="Nguyen L."/>
            <person name="Hughes D."/>
            <person name="Osuji N."/>
            <person name="Pu L.-L."/>
            <person name="Puazo M."/>
            <person name="Qu C."/>
            <person name="Quiroz J."/>
            <person name="Raj R."/>
            <person name="Weissenberger G."/>
            <person name="Xin Y."/>
            <person name="Zou X."/>
            <person name="Han Y."/>
            <person name="Worley K."/>
            <person name="Muzny D."/>
            <person name="Gibbs R."/>
        </authorList>
    </citation>
    <scope>NUCLEOTIDE SEQUENCE</scope>
    <source>
        <strain evidence="12">Sampled in the wild</strain>
    </source>
</reference>
<evidence type="ECO:0000256" key="1">
    <source>
        <dbReference type="ARBA" id="ARBA00004292"/>
    </source>
</evidence>
<feature type="transmembrane region" description="Helical" evidence="11">
    <location>
        <begin position="83"/>
        <end position="100"/>
    </location>
</feature>
<comment type="caution">
    <text evidence="12">The sequence shown here is derived from an EMBL/GenBank/DDBJ whole genome shotgun (WGS) entry which is preliminary data.</text>
</comment>
<dbReference type="Proteomes" id="UP000792457">
    <property type="component" value="Unassembled WGS sequence"/>
</dbReference>
<dbReference type="PANTHER" id="PTHR21382:SF1">
    <property type="entry name" value="NADH DEHYDROGENASE [UBIQUINONE] 1 ALPHA SUBCOMPLEX SUBUNIT 11"/>
    <property type="match status" value="1"/>
</dbReference>
<dbReference type="GO" id="GO:0005743">
    <property type="term" value="C:mitochondrial inner membrane"/>
    <property type="evidence" value="ECO:0007669"/>
    <property type="project" value="UniProtKB-SubCell"/>
</dbReference>
<evidence type="ECO:0000256" key="10">
    <source>
        <dbReference type="ARBA" id="ARBA00031497"/>
    </source>
</evidence>
<gene>
    <name evidence="12" type="ORF">J437_LFUL011296</name>
</gene>
<dbReference type="AlphaFoldDB" id="A0A8K0KP15"/>
<dbReference type="PANTHER" id="PTHR21382">
    <property type="entry name" value="NADH-UBIQUINONE OXIDOREDUCTASE SUBUNIT"/>
    <property type="match status" value="1"/>
</dbReference>
<organism evidence="12 13">
    <name type="scientific">Ladona fulva</name>
    <name type="common">Scarce chaser dragonfly</name>
    <name type="synonym">Libellula fulva</name>
    <dbReference type="NCBI Taxonomy" id="123851"/>
    <lineage>
        <taxon>Eukaryota</taxon>
        <taxon>Metazoa</taxon>
        <taxon>Ecdysozoa</taxon>
        <taxon>Arthropoda</taxon>
        <taxon>Hexapoda</taxon>
        <taxon>Insecta</taxon>
        <taxon>Pterygota</taxon>
        <taxon>Palaeoptera</taxon>
        <taxon>Odonata</taxon>
        <taxon>Epiprocta</taxon>
        <taxon>Anisoptera</taxon>
        <taxon>Libelluloidea</taxon>
        <taxon>Libellulidae</taxon>
        <taxon>Ladona</taxon>
    </lineage>
</organism>
<sequence length="164" mass="18255">MSYNYYDTPDGEDCFKKLWLSTKYAATIGLAYSTADVLLYSHPKGYYQTVARYAYITGPLVGMAAAFTATTCVATSMRKKDDYLNYILGGCASGSILGAWRKSPHAGFVASILFSGAAVVLKSFVENKWNPFPKIERIYGVVDHHKHDWTIIADRPKGWKTSED</sequence>
<comment type="subcellular location">
    <subcellularLocation>
        <location evidence="1">Mitochondrion inner membrane</location>
        <topology evidence="1">Multi-pass membrane protein</topology>
        <orientation evidence="1">Matrix side</orientation>
    </subcellularLocation>
</comment>
<dbReference type="GO" id="GO:0006120">
    <property type="term" value="P:mitochondrial electron transport, NADH to ubiquinone"/>
    <property type="evidence" value="ECO:0007669"/>
    <property type="project" value="InterPro"/>
</dbReference>
<proteinExistence type="inferred from homology"/>
<protein>
    <recommendedName>
        <fullName evidence="3">NADH dehydrogenase [ubiquinone] 1 alpha subcomplex subunit 11</fullName>
    </recommendedName>
    <alternativeName>
        <fullName evidence="9">Complex I-B14.7</fullName>
    </alternativeName>
    <alternativeName>
        <fullName evidence="10">NADH-ubiquinone oxidoreductase subunit B14.7</fullName>
    </alternativeName>
</protein>
<reference evidence="12" key="1">
    <citation type="submission" date="2013-04" db="EMBL/GenBank/DDBJ databases">
        <authorList>
            <person name="Qu J."/>
            <person name="Murali S.C."/>
            <person name="Bandaranaike D."/>
            <person name="Bellair M."/>
            <person name="Blankenburg K."/>
            <person name="Chao H."/>
            <person name="Dinh H."/>
            <person name="Doddapaneni H."/>
            <person name="Downs B."/>
            <person name="Dugan-Rocha S."/>
            <person name="Elkadiri S."/>
            <person name="Gnanaolivu R.D."/>
            <person name="Hernandez B."/>
            <person name="Javaid M."/>
            <person name="Jayaseelan J.C."/>
            <person name="Lee S."/>
            <person name="Li M."/>
            <person name="Ming W."/>
            <person name="Munidasa M."/>
            <person name="Muniz J."/>
            <person name="Nguyen L."/>
            <person name="Ongeri F."/>
            <person name="Osuji N."/>
            <person name="Pu L.-L."/>
            <person name="Puazo M."/>
            <person name="Qu C."/>
            <person name="Quiroz J."/>
            <person name="Raj R."/>
            <person name="Weissenberger G."/>
            <person name="Xin Y."/>
            <person name="Zou X."/>
            <person name="Han Y."/>
            <person name="Richards S."/>
            <person name="Worley K."/>
            <person name="Muzny D."/>
            <person name="Gibbs R."/>
        </authorList>
    </citation>
    <scope>NUCLEOTIDE SEQUENCE</scope>
    <source>
        <strain evidence="12">Sampled in the wild</strain>
    </source>
</reference>
<dbReference type="EMBL" id="KZ309141">
    <property type="protein sequence ID" value="KAG8237266.1"/>
    <property type="molecule type" value="Genomic_DNA"/>
</dbReference>
<keyword evidence="7" id="KW-0496">Mitochondrion</keyword>
<evidence type="ECO:0000313" key="12">
    <source>
        <dbReference type="EMBL" id="KAG8237266.1"/>
    </source>
</evidence>
<dbReference type="OrthoDB" id="1913277at2759"/>
<feature type="transmembrane region" description="Helical" evidence="11">
    <location>
        <begin position="106"/>
        <end position="125"/>
    </location>
</feature>
<accession>A0A8K0KP15</accession>
<evidence type="ECO:0000256" key="3">
    <source>
        <dbReference type="ARBA" id="ARBA00018191"/>
    </source>
</evidence>
<evidence type="ECO:0000313" key="13">
    <source>
        <dbReference type="Proteomes" id="UP000792457"/>
    </source>
</evidence>
<evidence type="ECO:0000256" key="8">
    <source>
        <dbReference type="ARBA" id="ARBA00023136"/>
    </source>
</evidence>
<keyword evidence="13" id="KW-1185">Reference proteome</keyword>
<keyword evidence="5" id="KW-0999">Mitochondrion inner membrane</keyword>